<comment type="caution">
    <text evidence="1">The sequence shown here is derived from an EMBL/GenBank/DDBJ whole genome shotgun (WGS) entry which is preliminary data.</text>
</comment>
<organism evidence="1 2">
    <name type="scientific">Parahaliea maris</name>
    <dbReference type="NCBI Taxonomy" id="2716870"/>
    <lineage>
        <taxon>Bacteria</taxon>
        <taxon>Pseudomonadati</taxon>
        <taxon>Pseudomonadota</taxon>
        <taxon>Gammaproteobacteria</taxon>
        <taxon>Cellvibrionales</taxon>
        <taxon>Halieaceae</taxon>
        <taxon>Parahaliea</taxon>
    </lineage>
</organism>
<dbReference type="Proteomes" id="UP000321039">
    <property type="component" value="Unassembled WGS sequence"/>
</dbReference>
<name>A0A5C8ZYT9_9GAMM</name>
<reference evidence="1 2" key="1">
    <citation type="submission" date="2019-08" db="EMBL/GenBank/DDBJ databases">
        <title>Parahaliea maris sp. nov., isolated from the surface seawater.</title>
        <authorList>
            <person name="Liu Y."/>
        </authorList>
    </citation>
    <scope>NUCLEOTIDE SEQUENCE [LARGE SCALE GENOMIC DNA]</scope>
    <source>
        <strain evidence="1 2">HSLHS9</strain>
    </source>
</reference>
<dbReference type="Gene3D" id="1.20.1290.10">
    <property type="entry name" value="AhpD-like"/>
    <property type="match status" value="1"/>
</dbReference>
<sequence length="171" mass="19035">MASQPRVTAPQQQTGNIVRDSALGLVPETLDKYMDLTRVIWEGGLLNPAEVEIARLRNARKVNCVFCKSVRYDIAVADGLTEEKVQMIDDDFQQTSLTDREKLILAFTDQYLNDPAGLGSELKEKLLQEFTPEELVHLSMAVAYFNGFSRCAVSLGGMPDELPVMQISVPQ</sequence>
<dbReference type="AlphaFoldDB" id="A0A5C8ZYT9"/>
<dbReference type="PANTHER" id="PTHR34846">
    <property type="entry name" value="4-CARBOXYMUCONOLACTONE DECARBOXYLASE FAMILY PROTEIN (AFU_ORTHOLOGUE AFUA_6G11590)"/>
    <property type="match status" value="1"/>
</dbReference>
<gene>
    <name evidence="1" type="ORF">FV139_13150</name>
</gene>
<protein>
    <submittedName>
        <fullName evidence="1">Carboxymuconolactone decarboxylase family protein</fullName>
    </submittedName>
</protein>
<dbReference type="RefSeq" id="WP_148068906.1">
    <property type="nucleotide sequence ID" value="NZ_VRZA01000004.1"/>
</dbReference>
<dbReference type="EMBL" id="VRZA01000004">
    <property type="protein sequence ID" value="TXS92904.1"/>
    <property type="molecule type" value="Genomic_DNA"/>
</dbReference>
<evidence type="ECO:0000313" key="2">
    <source>
        <dbReference type="Proteomes" id="UP000321039"/>
    </source>
</evidence>
<proteinExistence type="predicted"/>
<dbReference type="SUPFAM" id="SSF69118">
    <property type="entry name" value="AhpD-like"/>
    <property type="match status" value="1"/>
</dbReference>
<dbReference type="InterPro" id="IPR029032">
    <property type="entry name" value="AhpD-like"/>
</dbReference>
<accession>A0A5C8ZYT9</accession>
<keyword evidence="2" id="KW-1185">Reference proteome</keyword>
<dbReference type="PANTHER" id="PTHR34846:SF10">
    <property type="entry name" value="CYTOPLASMIC PROTEIN"/>
    <property type="match status" value="1"/>
</dbReference>
<evidence type="ECO:0000313" key="1">
    <source>
        <dbReference type="EMBL" id="TXS92904.1"/>
    </source>
</evidence>